<reference evidence="1" key="1">
    <citation type="submission" date="2023-03" db="EMBL/GenBank/DDBJ databases">
        <title>Massive genome expansion in bonnet fungi (Mycena s.s.) driven by repeated elements and novel gene families across ecological guilds.</title>
        <authorList>
            <consortium name="Lawrence Berkeley National Laboratory"/>
            <person name="Harder C.B."/>
            <person name="Miyauchi S."/>
            <person name="Viragh M."/>
            <person name="Kuo A."/>
            <person name="Thoen E."/>
            <person name="Andreopoulos B."/>
            <person name="Lu D."/>
            <person name="Skrede I."/>
            <person name="Drula E."/>
            <person name="Henrissat B."/>
            <person name="Morin E."/>
            <person name="Kohler A."/>
            <person name="Barry K."/>
            <person name="LaButti K."/>
            <person name="Morin E."/>
            <person name="Salamov A."/>
            <person name="Lipzen A."/>
            <person name="Mereny Z."/>
            <person name="Hegedus B."/>
            <person name="Baldrian P."/>
            <person name="Stursova M."/>
            <person name="Weitz H."/>
            <person name="Taylor A."/>
            <person name="Grigoriev I.V."/>
            <person name="Nagy L.G."/>
            <person name="Martin F."/>
            <person name="Kauserud H."/>
        </authorList>
    </citation>
    <scope>NUCLEOTIDE SEQUENCE</scope>
    <source>
        <strain evidence="1">9144</strain>
    </source>
</reference>
<proteinExistence type="predicted"/>
<keyword evidence="2" id="KW-1185">Reference proteome</keyword>
<dbReference type="AlphaFoldDB" id="A0AAD6YRP8"/>
<gene>
    <name evidence="1" type="ORF">GGX14DRAFT_385661</name>
</gene>
<dbReference type="EMBL" id="JARJCW010000003">
    <property type="protein sequence ID" value="KAJ7226869.1"/>
    <property type="molecule type" value="Genomic_DNA"/>
</dbReference>
<evidence type="ECO:0000313" key="2">
    <source>
        <dbReference type="Proteomes" id="UP001219525"/>
    </source>
</evidence>
<evidence type="ECO:0000313" key="1">
    <source>
        <dbReference type="EMBL" id="KAJ7226869.1"/>
    </source>
</evidence>
<comment type="caution">
    <text evidence="1">The sequence shown here is derived from an EMBL/GenBank/DDBJ whole genome shotgun (WGS) entry which is preliminary data.</text>
</comment>
<name>A0AAD6YRP8_9AGAR</name>
<protein>
    <submittedName>
        <fullName evidence="1">Uncharacterized protein</fullName>
    </submittedName>
</protein>
<dbReference type="Proteomes" id="UP001219525">
    <property type="component" value="Unassembled WGS sequence"/>
</dbReference>
<accession>A0AAD6YRP8</accession>
<organism evidence="1 2">
    <name type="scientific">Mycena pura</name>
    <dbReference type="NCBI Taxonomy" id="153505"/>
    <lineage>
        <taxon>Eukaryota</taxon>
        <taxon>Fungi</taxon>
        <taxon>Dikarya</taxon>
        <taxon>Basidiomycota</taxon>
        <taxon>Agaricomycotina</taxon>
        <taxon>Agaricomycetes</taxon>
        <taxon>Agaricomycetidae</taxon>
        <taxon>Agaricales</taxon>
        <taxon>Marasmiineae</taxon>
        <taxon>Mycenaceae</taxon>
        <taxon>Mycena</taxon>
    </lineage>
</organism>
<sequence>MAPGGRRGRGGNLRQSQKCLLQCAQNAGLLAFVEENFEAASNASNHATSYVKKLDILLRSYLLFVEDPENQLDDHEQPWLDTPERPLTNRVFRYFVARILASQGRTRDTKETRMSYQSLQTLRQLFLALMAHCIPDQEFNRAEWDVLTDKWMKEWKLQFKLRGAPLVKMVFGLYELLLLVETALDEPLSYENAIQHICSWIIMFTIGSRPSSLFVSPPYPDYMKQGDVKITRGSESGDYTVEVTVRSFKGWRFNEMVLTYNLRPPREKKNLHAYLGAFLVALGLRRGEFAGFETVYDIEKSDLLVIPWKNPGRPLFGAGGARGWTVTETPLTSNNARMYLHHTAQRAGINGSVPSLFIRSR</sequence>